<evidence type="ECO:0000256" key="3">
    <source>
        <dbReference type="PROSITE-ProRule" id="PRU00283"/>
    </source>
</evidence>
<feature type="compositionally biased region" description="Polar residues" evidence="5">
    <location>
        <begin position="580"/>
        <end position="590"/>
    </location>
</feature>
<accession>F2TWB6</accession>
<dbReference type="OMA" id="MIIACEN"/>
<dbReference type="eggNOG" id="KOG4280">
    <property type="taxonomic scope" value="Eukaryota"/>
</dbReference>
<dbReference type="KEGG" id="sre:PTSG_00382"/>
<dbReference type="InterPro" id="IPR001752">
    <property type="entry name" value="Kinesin_motor_dom"/>
</dbReference>
<dbReference type="Pfam" id="PF00225">
    <property type="entry name" value="Kinesin"/>
    <property type="match status" value="1"/>
</dbReference>
<name>F2TWB6_SALR5</name>
<feature type="region of interest" description="Disordered" evidence="5">
    <location>
        <begin position="429"/>
        <end position="451"/>
    </location>
</feature>
<reference evidence="7" key="1">
    <citation type="submission" date="2009-08" db="EMBL/GenBank/DDBJ databases">
        <title>Annotation of Salpingoeca rosetta.</title>
        <authorList>
            <consortium name="The Broad Institute Genome Sequencing Platform"/>
            <person name="Russ C."/>
            <person name="Cuomo C."/>
            <person name="Burger G."/>
            <person name="Gray M.W."/>
            <person name="Holland P.W.H."/>
            <person name="King N."/>
            <person name="Lang F.B.F."/>
            <person name="Roger A.J."/>
            <person name="Ruiz-Trillo I."/>
            <person name="Young S.K."/>
            <person name="Zeng Q."/>
            <person name="Gargeya S."/>
            <person name="Alvarado L."/>
            <person name="Berlin A."/>
            <person name="Chapman S.B."/>
            <person name="Chen Z."/>
            <person name="Freedman E."/>
            <person name="Gellesch M."/>
            <person name="Goldberg J."/>
            <person name="Griggs A."/>
            <person name="Gujja S."/>
            <person name="Heilman E."/>
            <person name="Heiman D."/>
            <person name="Howarth C."/>
            <person name="Mehta T."/>
            <person name="Neiman D."/>
            <person name="Pearson M."/>
            <person name="Roberts A."/>
            <person name="Saif S."/>
            <person name="Shea T."/>
            <person name="Shenoy N."/>
            <person name="Sisk P."/>
            <person name="Stolte C."/>
            <person name="Sykes S."/>
            <person name="White J."/>
            <person name="Yandava C."/>
            <person name="Haas B."/>
            <person name="Nusbaum C."/>
            <person name="Birren B."/>
        </authorList>
    </citation>
    <scope>NUCLEOTIDE SEQUENCE [LARGE SCALE GENOMIC DNA]</scope>
    <source>
        <strain evidence="7">ATCC 50818</strain>
    </source>
</reference>
<dbReference type="SMART" id="SM00129">
    <property type="entry name" value="KISc"/>
    <property type="match status" value="1"/>
</dbReference>
<evidence type="ECO:0000256" key="4">
    <source>
        <dbReference type="SAM" id="Coils"/>
    </source>
</evidence>
<feature type="coiled-coil region" evidence="4">
    <location>
        <begin position="681"/>
        <end position="715"/>
    </location>
</feature>
<dbReference type="Proteomes" id="UP000007799">
    <property type="component" value="Unassembled WGS sequence"/>
</dbReference>
<dbReference type="OrthoDB" id="2113965at2759"/>
<dbReference type="PANTHER" id="PTHR47968">
    <property type="entry name" value="CENTROMERE PROTEIN E"/>
    <property type="match status" value="1"/>
</dbReference>
<keyword evidence="8" id="KW-1185">Reference proteome</keyword>
<dbReference type="SUPFAM" id="SSF52540">
    <property type="entry name" value="P-loop containing nucleoside triphosphate hydrolases"/>
    <property type="match status" value="1"/>
</dbReference>
<dbReference type="InterPro" id="IPR027640">
    <property type="entry name" value="Kinesin-like_fam"/>
</dbReference>
<dbReference type="GeneID" id="16067868"/>
<feature type="domain" description="Kinesin motor" evidence="6">
    <location>
        <begin position="1"/>
        <end position="208"/>
    </location>
</feature>
<evidence type="ECO:0000256" key="1">
    <source>
        <dbReference type="ARBA" id="ARBA00023054"/>
    </source>
</evidence>
<sequence length="833" mass="92549">MNVLVVGRLVSGGSGGRDAGQRTRGRIEAHGDSISAGHEQCRFNRLFDAATPIDTVYHKVCRPIVKSFTRGFNTALILLDQGSDAHVTASLTGSGDGPGADASGGRGLMQHFIQDIFAYLSDEQAFLMTVSSFEVYAEQVRDMLAPEAKGLRVVETPDAGWTIRDISTNQVRGAGACMAAFKTAFAERTSDSAKRHRSCFCFHINLSQGDMRAVCRIVVLPVVDAVVADPTRARLTHGAHVVQGPVACARLIEAHASQDMRHQLPDIVDSSIMTRLIADTMGNNCQTAAIAHIQETMTAQLPEYLRLCVHLRQIKNYPVQNQSNLRGLVESFRATMLSLKNSTSGLLRDMGLSGGEEHDAETKLVESNLEILKLKDLNSKFNNRLQTAQATIAREEAERKDLTAQLLDSEEERLLLTKAMLEMQLEHAQTTADAEKRAHEDKSRISSLEEDLDASVAREEQLQQTIADLQDNVTALEGELESRQREIASLKSGTLALDEDFSIRLRAKIATLVKSKMKLLQDRDALAEQIVTLEGHPHDPAAFKKATQTAVNNTEKQGEEIASMILQRTRIESKDGDVQAVSTTDTTNKPSSSSSSLQATLRPRNAAAKERRVEELRQELRSVQQELELLQKENKRMATAHDAFVRDHRKRLEKHVKEFSTWMTKNNAGGDGSDRMKQELDQTLQDQAATYQQEVNELRARMETTEKQLLQRSARLRRLVGVYRGLRDLCEENDLPVPSAHRFEEAQLDENAEIIRLRKALRGAHALSLATSGGGKGQADGKAADALTTFTSQIQRKLEDERSQLLVSMARAEQKIKVMEEFIRTRLKPKKKK</sequence>
<dbReference type="AlphaFoldDB" id="F2TWB6"/>
<protein>
    <recommendedName>
        <fullName evidence="6">Kinesin motor domain-containing protein</fullName>
    </recommendedName>
</protein>
<dbReference type="GO" id="GO:0007018">
    <property type="term" value="P:microtubule-based movement"/>
    <property type="evidence" value="ECO:0007669"/>
    <property type="project" value="InterPro"/>
</dbReference>
<comment type="caution">
    <text evidence="3">Lacks conserved residue(s) required for the propagation of feature annotation.</text>
</comment>
<comment type="similarity">
    <text evidence="3">Belongs to the TRAFAC class myosin-kinesin ATPase superfamily. Kinesin family.</text>
</comment>
<dbReference type="InterPro" id="IPR027417">
    <property type="entry name" value="P-loop_NTPase"/>
</dbReference>
<dbReference type="InParanoid" id="F2TWB6"/>
<dbReference type="GO" id="GO:0008017">
    <property type="term" value="F:microtubule binding"/>
    <property type="evidence" value="ECO:0007669"/>
    <property type="project" value="InterPro"/>
</dbReference>
<dbReference type="STRING" id="946362.F2TWB6"/>
<evidence type="ECO:0000259" key="6">
    <source>
        <dbReference type="PROSITE" id="PS50067"/>
    </source>
</evidence>
<dbReference type="Gene3D" id="3.40.850.10">
    <property type="entry name" value="Kinesin motor domain"/>
    <property type="match status" value="1"/>
</dbReference>
<dbReference type="PROSITE" id="PS50067">
    <property type="entry name" value="KINESIN_MOTOR_2"/>
    <property type="match status" value="1"/>
</dbReference>
<dbReference type="EMBL" id="GL832955">
    <property type="protein sequence ID" value="EGD72362.1"/>
    <property type="molecule type" value="Genomic_DNA"/>
</dbReference>
<feature type="compositionally biased region" description="Basic and acidic residues" evidence="5">
    <location>
        <begin position="433"/>
        <end position="444"/>
    </location>
</feature>
<dbReference type="GO" id="GO:0005524">
    <property type="term" value="F:ATP binding"/>
    <property type="evidence" value="ECO:0007669"/>
    <property type="project" value="InterPro"/>
</dbReference>
<evidence type="ECO:0000313" key="8">
    <source>
        <dbReference type="Proteomes" id="UP000007799"/>
    </source>
</evidence>
<dbReference type="InterPro" id="IPR036961">
    <property type="entry name" value="Kinesin_motor_dom_sf"/>
</dbReference>
<evidence type="ECO:0000256" key="2">
    <source>
        <dbReference type="ARBA" id="ARBA00023175"/>
    </source>
</evidence>
<evidence type="ECO:0000313" key="7">
    <source>
        <dbReference type="EMBL" id="EGD72362.1"/>
    </source>
</evidence>
<feature type="region of interest" description="Disordered" evidence="5">
    <location>
        <begin position="573"/>
        <end position="609"/>
    </location>
</feature>
<dbReference type="GO" id="GO:0003777">
    <property type="term" value="F:microtubule motor activity"/>
    <property type="evidence" value="ECO:0007669"/>
    <property type="project" value="InterPro"/>
</dbReference>
<proteinExistence type="inferred from homology"/>
<keyword evidence="2" id="KW-0505">Motor protein</keyword>
<feature type="coiled-coil region" evidence="4">
    <location>
        <begin position="378"/>
        <end position="412"/>
    </location>
</feature>
<gene>
    <name evidence="7" type="ORF">PTSG_00382</name>
</gene>
<evidence type="ECO:0000256" key="5">
    <source>
        <dbReference type="SAM" id="MobiDB-lite"/>
    </source>
</evidence>
<keyword evidence="1 4" id="KW-0175">Coiled coil</keyword>
<organism evidence="8">
    <name type="scientific">Salpingoeca rosetta (strain ATCC 50818 / BSB-021)</name>
    <dbReference type="NCBI Taxonomy" id="946362"/>
    <lineage>
        <taxon>Eukaryota</taxon>
        <taxon>Choanoflagellata</taxon>
        <taxon>Craspedida</taxon>
        <taxon>Salpingoecidae</taxon>
        <taxon>Salpingoeca</taxon>
    </lineage>
</organism>
<dbReference type="RefSeq" id="XP_004998931.1">
    <property type="nucleotide sequence ID" value="XM_004998874.1"/>
</dbReference>
<dbReference type="PANTHER" id="PTHR47968:SF75">
    <property type="entry name" value="CENTROMERE-ASSOCIATED PROTEIN E"/>
    <property type="match status" value="1"/>
</dbReference>